<dbReference type="EMBL" id="JAOZEV010000002">
    <property type="protein sequence ID" value="MCV9931256.1"/>
    <property type="molecule type" value="Genomic_DNA"/>
</dbReference>
<keyword evidence="3" id="KW-1185">Reference proteome</keyword>
<dbReference type="InterPro" id="IPR001173">
    <property type="entry name" value="Glyco_trans_2-like"/>
</dbReference>
<dbReference type="PANTHER" id="PTHR22916:SF3">
    <property type="entry name" value="UDP-GLCNAC:BETAGAL BETA-1,3-N-ACETYLGLUCOSAMINYLTRANSFERASE-LIKE PROTEIN 1"/>
    <property type="match status" value="1"/>
</dbReference>
<gene>
    <name evidence="2" type="ORF">OIU80_03100</name>
</gene>
<dbReference type="RefSeq" id="WP_264285623.1">
    <property type="nucleotide sequence ID" value="NZ_JAOZEV010000002.1"/>
</dbReference>
<comment type="caution">
    <text evidence="2">The sequence shown here is derived from an EMBL/GenBank/DDBJ whole genome shotgun (WGS) entry which is preliminary data.</text>
</comment>
<reference evidence="2" key="1">
    <citation type="submission" date="2022-10" db="EMBL/GenBank/DDBJ databases">
        <title>Two novel species of Flavobacterium.</title>
        <authorList>
            <person name="Liu Q."/>
            <person name="Xin Y.-H."/>
        </authorList>
    </citation>
    <scope>NUCLEOTIDE SEQUENCE</scope>
    <source>
        <strain evidence="2">LS1R47</strain>
    </source>
</reference>
<dbReference type="AlphaFoldDB" id="A0A9X3C0Q9"/>
<dbReference type="CDD" id="cd00761">
    <property type="entry name" value="Glyco_tranf_GTA_type"/>
    <property type="match status" value="1"/>
</dbReference>
<dbReference type="GO" id="GO:0016758">
    <property type="term" value="F:hexosyltransferase activity"/>
    <property type="evidence" value="ECO:0007669"/>
    <property type="project" value="UniProtKB-ARBA"/>
</dbReference>
<dbReference type="Pfam" id="PF00535">
    <property type="entry name" value="Glycos_transf_2"/>
    <property type="match status" value="1"/>
</dbReference>
<dbReference type="InterPro" id="IPR029044">
    <property type="entry name" value="Nucleotide-diphossugar_trans"/>
</dbReference>
<organism evidence="2 3">
    <name type="scientific">Flavobacterium frigoritolerans</name>
    <dbReference type="NCBI Taxonomy" id="2987686"/>
    <lineage>
        <taxon>Bacteria</taxon>
        <taxon>Pseudomonadati</taxon>
        <taxon>Bacteroidota</taxon>
        <taxon>Flavobacteriia</taxon>
        <taxon>Flavobacteriales</taxon>
        <taxon>Flavobacteriaceae</taxon>
        <taxon>Flavobacterium</taxon>
    </lineage>
</organism>
<evidence type="ECO:0000259" key="1">
    <source>
        <dbReference type="Pfam" id="PF00535"/>
    </source>
</evidence>
<name>A0A9X3C0Q9_9FLAO</name>
<evidence type="ECO:0000313" key="2">
    <source>
        <dbReference type="EMBL" id="MCV9931256.1"/>
    </source>
</evidence>
<protein>
    <submittedName>
        <fullName evidence="2">Glycosyltransferase family 2 protein</fullName>
    </submittedName>
</protein>
<sequence length="304" mass="36865">MDMLAIIIPYYKRTFFQSTLQSLANQTDKRFKVYIGDDASIDSPLELLSQFHGKFEFLYHRFEKNLGSISLARQWERCIELSKEEEWIMILGDDDFIDNNLVELWHINFNLFYKKAQVIRFASKIIIEENNTVSNIFTHPIWEIATVSFYRKFQHLTRSSLSEYIFSRESFLKFGFYDYPLAWNSDDRAWLDFSDNQPIFTINECVVFVRLSIFNISGKQDNNNLKSFSVLSFFRFLILKKLKNYTNQEKEKIIRFYENEISKQRKLKLSEFCFILYFYLKYFDFYLIKKFIKRFLKNILKKHE</sequence>
<accession>A0A9X3C0Q9</accession>
<proteinExistence type="predicted"/>
<dbReference type="SUPFAM" id="SSF53448">
    <property type="entry name" value="Nucleotide-diphospho-sugar transferases"/>
    <property type="match status" value="1"/>
</dbReference>
<feature type="domain" description="Glycosyltransferase 2-like" evidence="1">
    <location>
        <begin position="6"/>
        <end position="103"/>
    </location>
</feature>
<dbReference type="Proteomes" id="UP001151133">
    <property type="component" value="Unassembled WGS sequence"/>
</dbReference>
<dbReference type="PANTHER" id="PTHR22916">
    <property type="entry name" value="GLYCOSYLTRANSFERASE"/>
    <property type="match status" value="1"/>
</dbReference>
<evidence type="ECO:0000313" key="3">
    <source>
        <dbReference type="Proteomes" id="UP001151133"/>
    </source>
</evidence>
<dbReference type="Gene3D" id="3.90.550.10">
    <property type="entry name" value="Spore Coat Polysaccharide Biosynthesis Protein SpsA, Chain A"/>
    <property type="match status" value="1"/>
</dbReference>